<feature type="transmembrane region" description="Helical" evidence="1">
    <location>
        <begin position="151"/>
        <end position="169"/>
    </location>
</feature>
<keyword evidence="1" id="KW-0812">Transmembrane</keyword>
<proteinExistence type="predicted"/>
<evidence type="ECO:0000256" key="1">
    <source>
        <dbReference type="SAM" id="Phobius"/>
    </source>
</evidence>
<accession>A0ABW4JI08</accession>
<protein>
    <submittedName>
        <fullName evidence="2">Uncharacterized protein</fullName>
    </submittedName>
</protein>
<dbReference type="RefSeq" id="WP_377943826.1">
    <property type="nucleotide sequence ID" value="NZ_JBHUCX010000035.1"/>
</dbReference>
<dbReference type="EMBL" id="JBHUCX010000035">
    <property type="protein sequence ID" value="MFD1675946.1"/>
    <property type="molecule type" value="Genomic_DNA"/>
</dbReference>
<feature type="transmembrane region" description="Helical" evidence="1">
    <location>
        <begin position="45"/>
        <end position="66"/>
    </location>
</feature>
<keyword evidence="3" id="KW-1185">Reference proteome</keyword>
<evidence type="ECO:0000313" key="3">
    <source>
        <dbReference type="Proteomes" id="UP001597079"/>
    </source>
</evidence>
<organism evidence="2 3">
    <name type="scientific">Alicyclobacillus fodiniaquatilis</name>
    <dbReference type="NCBI Taxonomy" id="1661150"/>
    <lineage>
        <taxon>Bacteria</taxon>
        <taxon>Bacillati</taxon>
        <taxon>Bacillota</taxon>
        <taxon>Bacilli</taxon>
        <taxon>Bacillales</taxon>
        <taxon>Alicyclobacillaceae</taxon>
        <taxon>Alicyclobacillus</taxon>
    </lineage>
</organism>
<feature type="transmembrane region" description="Helical" evidence="1">
    <location>
        <begin position="121"/>
        <end position="139"/>
    </location>
</feature>
<sequence>MFKLLLLANKATSAHSSVKQKTATLHGFLHFMTSYVGGSSPAVEYVSWLSGFMFMILSIITVFLAFQFQTNVSESKKITYLFREKVKQHCNTQDLLALISDYQYYKTPSIVFEGSLSLSRVLLVCLIVIWIASGIARTIKDSFTSETQVNIIAMVLDLSITILFVYLSTKLIKILNGIENGDSKSTNSVLDDILDIQKLKKHGFELHGIINNANICWTITINGDDPTAVIYFNSEIQFHSYSLVLGIKTDQYTVYAGLPVQKKESETVTKYISLNKTEQDLLNSLLALRHSMSSADIFLWVLVDAHWFIFETQHTGDDINDLPKNIQIRVNSNATKLKMIELPSLIQEKVSSGKEFVIIDALSYQG</sequence>
<dbReference type="Proteomes" id="UP001597079">
    <property type="component" value="Unassembled WGS sequence"/>
</dbReference>
<gene>
    <name evidence="2" type="ORF">ACFSB2_14675</name>
</gene>
<keyword evidence="1" id="KW-1133">Transmembrane helix</keyword>
<evidence type="ECO:0000313" key="2">
    <source>
        <dbReference type="EMBL" id="MFD1675946.1"/>
    </source>
</evidence>
<reference evidence="3" key="1">
    <citation type="journal article" date="2019" name="Int. J. Syst. Evol. Microbiol.">
        <title>The Global Catalogue of Microorganisms (GCM) 10K type strain sequencing project: providing services to taxonomists for standard genome sequencing and annotation.</title>
        <authorList>
            <consortium name="The Broad Institute Genomics Platform"/>
            <consortium name="The Broad Institute Genome Sequencing Center for Infectious Disease"/>
            <person name="Wu L."/>
            <person name="Ma J."/>
        </authorList>
    </citation>
    <scope>NUCLEOTIDE SEQUENCE [LARGE SCALE GENOMIC DNA]</scope>
    <source>
        <strain evidence="3">CGMCC 1.12286</strain>
    </source>
</reference>
<keyword evidence="1" id="KW-0472">Membrane</keyword>
<name>A0ABW4JI08_9BACL</name>
<comment type="caution">
    <text evidence="2">The sequence shown here is derived from an EMBL/GenBank/DDBJ whole genome shotgun (WGS) entry which is preliminary data.</text>
</comment>